<reference evidence="1" key="1">
    <citation type="submission" date="2021-06" db="EMBL/GenBank/DDBJ databases">
        <authorList>
            <person name="Kallberg Y."/>
            <person name="Tangrot J."/>
            <person name="Rosling A."/>
        </authorList>
    </citation>
    <scope>NUCLEOTIDE SEQUENCE</scope>
    <source>
        <strain evidence="1">IA702</strain>
    </source>
</reference>
<organism evidence="1 2">
    <name type="scientific">Paraglomus occultum</name>
    <dbReference type="NCBI Taxonomy" id="144539"/>
    <lineage>
        <taxon>Eukaryota</taxon>
        <taxon>Fungi</taxon>
        <taxon>Fungi incertae sedis</taxon>
        <taxon>Mucoromycota</taxon>
        <taxon>Glomeromycotina</taxon>
        <taxon>Glomeromycetes</taxon>
        <taxon>Paraglomerales</taxon>
        <taxon>Paraglomeraceae</taxon>
        <taxon>Paraglomus</taxon>
    </lineage>
</organism>
<proteinExistence type="predicted"/>
<keyword evidence="2" id="KW-1185">Reference proteome</keyword>
<protein>
    <submittedName>
        <fullName evidence="1">2401_t:CDS:1</fullName>
    </submittedName>
</protein>
<dbReference type="EMBL" id="CAJVPJ010000252">
    <property type="protein sequence ID" value="CAG8501904.1"/>
    <property type="molecule type" value="Genomic_DNA"/>
</dbReference>
<evidence type="ECO:0000313" key="1">
    <source>
        <dbReference type="EMBL" id="CAG8501904.1"/>
    </source>
</evidence>
<evidence type="ECO:0000313" key="2">
    <source>
        <dbReference type="Proteomes" id="UP000789572"/>
    </source>
</evidence>
<name>A0A9N9F0L8_9GLOM</name>
<sequence length="104" mass="12084">MKVAGIYEQHDELPSQMNLVTSILLQPRQNFSDNRSVVKGLEHGCPIRCINYYLFDYMLVIDERTNASRPARFATEYTSITHLNRNRAQYECTDNLKILTPMPC</sequence>
<gene>
    <name evidence="1" type="ORF">POCULU_LOCUS2617</name>
</gene>
<dbReference type="Proteomes" id="UP000789572">
    <property type="component" value="Unassembled WGS sequence"/>
</dbReference>
<accession>A0A9N9F0L8</accession>
<comment type="caution">
    <text evidence="1">The sequence shown here is derived from an EMBL/GenBank/DDBJ whole genome shotgun (WGS) entry which is preliminary data.</text>
</comment>
<dbReference type="AlphaFoldDB" id="A0A9N9F0L8"/>